<dbReference type="AlphaFoldDB" id="A0A1M5L9B5"/>
<name>A0A1M5L9B5_9RHOB</name>
<evidence type="ECO:0008006" key="4">
    <source>
        <dbReference type="Google" id="ProtNLM"/>
    </source>
</evidence>
<reference evidence="2 3" key="1">
    <citation type="submission" date="2016-11" db="EMBL/GenBank/DDBJ databases">
        <authorList>
            <person name="Jaros S."/>
            <person name="Januszkiewicz K."/>
            <person name="Wedrychowicz H."/>
        </authorList>
    </citation>
    <scope>NUCLEOTIDE SEQUENCE [LARGE SCALE GENOMIC DNA]</scope>
    <source>
        <strain evidence="2 3">DSM 28715</strain>
    </source>
</reference>
<keyword evidence="1" id="KW-1133">Transmembrane helix</keyword>
<feature type="transmembrane region" description="Helical" evidence="1">
    <location>
        <begin position="40"/>
        <end position="64"/>
    </location>
</feature>
<dbReference type="STRING" id="1508389.SAMN05444003_0177"/>
<sequence>MTLSLILGCLWGMASAVVAMLPMQRQFGPGIVLLIAAPVLIVWIGYDYGWWLSIAAALAFLSMYRNPLRYLWKKATGQEVEVPK</sequence>
<evidence type="ECO:0000313" key="3">
    <source>
        <dbReference type="Proteomes" id="UP000184074"/>
    </source>
</evidence>
<evidence type="ECO:0000313" key="2">
    <source>
        <dbReference type="EMBL" id="SHG61702.1"/>
    </source>
</evidence>
<dbReference type="EMBL" id="FQXB01000001">
    <property type="protein sequence ID" value="SHG61702.1"/>
    <property type="molecule type" value="Genomic_DNA"/>
</dbReference>
<dbReference type="Pfam" id="PF10658">
    <property type="entry name" value="DUF2484"/>
    <property type="match status" value="1"/>
</dbReference>
<dbReference type="Proteomes" id="UP000184074">
    <property type="component" value="Unassembled WGS sequence"/>
</dbReference>
<keyword evidence="1" id="KW-0472">Membrane</keyword>
<dbReference type="RefSeq" id="WP_072898544.1">
    <property type="nucleotide sequence ID" value="NZ_FQXB01000001.1"/>
</dbReference>
<accession>A0A1M5L9B5</accession>
<organism evidence="2 3">
    <name type="scientific">Cognatiyoonia sediminum</name>
    <dbReference type="NCBI Taxonomy" id="1508389"/>
    <lineage>
        <taxon>Bacteria</taxon>
        <taxon>Pseudomonadati</taxon>
        <taxon>Pseudomonadota</taxon>
        <taxon>Alphaproteobacteria</taxon>
        <taxon>Rhodobacterales</taxon>
        <taxon>Paracoccaceae</taxon>
        <taxon>Cognatiyoonia</taxon>
    </lineage>
</organism>
<dbReference type="OrthoDB" id="7869914at2"/>
<evidence type="ECO:0000256" key="1">
    <source>
        <dbReference type="SAM" id="Phobius"/>
    </source>
</evidence>
<dbReference type="InterPro" id="IPR018919">
    <property type="entry name" value="DUF2484"/>
</dbReference>
<keyword evidence="1" id="KW-0812">Transmembrane</keyword>
<keyword evidence="3" id="KW-1185">Reference proteome</keyword>
<protein>
    <recommendedName>
        <fullName evidence="4">UDP-N-acetylmuramate--alanine ligase</fullName>
    </recommendedName>
</protein>
<proteinExistence type="predicted"/>
<gene>
    <name evidence="2" type="ORF">SAMN05444003_0177</name>
</gene>